<feature type="domain" description="PEGA" evidence="3">
    <location>
        <begin position="128"/>
        <end position="186"/>
    </location>
</feature>
<dbReference type="EMBL" id="JEMC01001428">
    <property type="protein sequence ID" value="KYF97308.1"/>
    <property type="molecule type" value="Genomic_DNA"/>
</dbReference>
<name>A0A150SYC0_SORCE</name>
<evidence type="ECO:0000256" key="1">
    <source>
        <dbReference type="SAM" id="MobiDB-lite"/>
    </source>
</evidence>
<comment type="caution">
    <text evidence="4">The sequence shown here is derived from an EMBL/GenBank/DDBJ whole genome shotgun (WGS) entry which is preliminary data.</text>
</comment>
<sequence length="640" mass="70269">MRLPIASLFGVLAVLFAHAALAAPGDKEANQGINAARGGFCKRAIPLLESAEGQRHRPSSAVPLADCYAKQGELLKASEIYHTVASEKKEPGYTGRDVVAITSAKKKAAQLDARIPTLVVTPAEPYAGLVVEIDGEAIGDPSTPQRFDPGKPLSVVARAEGYEELSQKITLKEKQRRELKLRLKPKPGAAKPAEKPVAAKPPEQKPAEKPAAAKPPEKKPPEKKPQKPVAKKPPEKKPQKPVAKKPPEKKPQKPVAKKPPEKKPQKPVAKKPPEKKPQKPVAKKPPEKKPQKPVAKKPPEKKPQKPVAKKPPEKKPQKPVAKKPPEKKPQKPVAKKPPEKKPTKPVAKKPPEQKPTKPAATESAEDEPRVAAGPDEKAKPQVEMPEPTPPDEMPAPTSPARRKQRNVWLGAGFRGFFVPQVMFGLFGEGGRHAFFPGGDVSLSTRLGRFDLVFSVAYARFRLQETPFLPNGHPDTDYEIIESDLQALQADARLVWNIPLDRDERFAFRVGAGLGVGWMFMGELYRTQAYPGDAVPGDQSTFVPGDPYRYKKCRGPNNPEGSFRYCNQLDYDADHYPGYAEPSWFTRPKGKPQGLKPVVYPWLLFPELGLSFRPWDRVAFDLRVGASVTGPLGALGVRFAL</sequence>
<feature type="signal peptide" evidence="2">
    <location>
        <begin position="1"/>
        <end position="22"/>
    </location>
</feature>
<feature type="compositionally biased region" description="Basic and acidic residues" evidence="1">
    <location>
        <begin position="215"/>
        <end position="225"/>
    </location>
</feature>
<feature type="compositionally biased region" description="Low complexity" evidence="1">
    <location>
        <begin position="186"/>
        <end position="201"/>
    </location>
</feature>
<gene>
    <name evidence="4" type="ORF">BE18_05045</name>
</gene>
<evidence type="ECO:0000256" key="2">
    <source>
        <dbReference type="SAM" id="SignalP"/>
    </source>
</evidence>
<evidence type="ECO:0000259" key="3">
    <source>
        <dbReference type="Pfam" id="PF08308"/>
    </source>
</evidence>
<feature type="region of interest" description="Disordered" evidence="1">
    <location>
        <begin position="176"/>
        <end position="402"/>
    </location>
</feature>
<dbReference type="Proteomes" id="UP000075515">
    <property type="component" value="Unassembled WGS sequence"/>
</dbReference>
<accession>A0A150SYC0</accession>
<protein>
    <recommendedName>
        <fullName evidence="3">PEGA domain-containing protein</fullName>
    </recommendedName>
</protein>
<organism evidence="4 5">
    <name type="scientific">Sorangium cellulosum</name>
    <name type="common">Polyangium cellulosum</name>
    <dbReference type="NCBI Taxonomy" id="56"/>
    <lineage>
        <taxon>Bacteria</taxon>
        <taxon>Pseudomonadati</taxon>
        <taxon>Myxococcota</taxon>
        <taxon>Polyangia</taxon>
        <taxon>Polyangiales</taxon>
        <taxon>Polyangiaceae</taxon>
        <taxon>Sorangium</taxon>
    </lineage>
</organism>
<keyword evidence="2" id="KW-0732">Signal</keyword>
<feature type="chain" id="PRO_5007569342" description="PEGA domain-containing protein" evidence="2">
    <location>
        <begin position="23"/>
        <end position="640"/>
    </location>
</feature>
<proteinExistence type="predicted"/>
<evidence type="ECO:0000313" key="4">
    <source>
        <dbReference type="EMBL" id="KYF97308.1"/>
    </source>
</evidence>
<dbReference type="InterPro" id="IPR013229">
    <property type="entry name" value="PEGA"/>
</dbReference>
<reference evidence="4 5" key="1">
    <citation type="submission" date="2014-02" db="EMBL/GenBank/DDBJ databases">
        <title>The small core and large imbalanced accessory genome model reveals a collaborative survival strategy of Sorangium cellulosum strains in nature.</title>
        <authorList>
            <person name="Han K."/>
            <person name="Peng R."/>
            <person name="Blom J."/>
            <person name="Li Y.-Z."/>
        </authorList>
    </citation>
    <scope>NUCLEOTIDE SEQUENCE [LARGE SCALE GENOMIC DNA]</scope>
    <source>
        <strain evidence="4 5">So0149</strain>
    </source>
</reference>
<feature type="compositionally biased region" description="Pro residues" evidence="1">
    <location>
        <begin position="386"/>
        <end position="397"/>
    </location>
</feature>
<evidence type="ECO:0000313" key="5">
    <source>
        <dbReference type="Proteomes" id="UP000075515"/>
    </source>
</evidence>
<dbReference type="Pfam" id="PF08308">
    <property type="entry name" value="PEGA"/>
    <property type="match status" value="1"/>
</dbReference>
<feature type="compositionally biased region" description="Basic and acidic residues" evidence="1">
    <location>
        <begin position="366"/>
        <end position="380"/>
    </location>
</feature>
<dbReference type="AlphaFoldDB" id="A0A150SYC0"/>